<keyword evidence="8" id="KW-1185">Reference proteome</keyword>
<keyword evidence="5" id="KW-0067">ATP-binding</keyword>
<dbReference type="Gene3D" id="3.20.200.10">
    <property type="entry name" value="MHCK/EF2 kinase"/>
    <property type="match status" value="1"/>
</dbReference>
<keyword evidence="7" id="KW-0648">Protein biosynthesis</keyword>
<dbReference type="OrthoDB" id="301415at2759"/>
<dbReference type="SUPFAM" id="SSF56112">
    <property type="entry name" value="Protein kinase-like (PK-like)"/>
    <property type="match status" value="1"/>
</dbReference>
<dbReference type="CDD" id="cd17509">
    <property type="entry name" value="Alpha_kinase"/>
    <property type="match status" value="1"/>
</dbReference>
<dbReference type="PROSITE" id="PS51158">
    <property type="entry name" value="ALPHA_KINASE"/>
    <property type="match status" value="1"/>
</dbReference>
<dbReference type="GO" id="GO:0005524">
    <property type="term" value="F:ATP binding"/>
    <property type="evidence" value="ECO:0007669"/>
    <property type="project" value="UniProtKB-KW"/>
</dbReference>
<dbReference type="Proteomes" id="UP000002499">
    <property type="component" value="Unassembled WGS sequence"/>
</dbReference>
<dbReference type="EMBL" id="GL698498">
    <property type="protein sequence ID" value="EFY89535.1"/>
    <property type="molecule type" value="Genomic_DNA"/>
</dbReference>
<dbReference type="SMART" id="SM00811">
    <property type="entry name" value="Alpha_kinase"/>
    <property type="match status" value="1"/>
</dbReference>
<dbReference type="PANTHER" id="PTHR45992">
    <property type="entry name" value="EUKARYOTIC ELONGATION FACTOR 2 KINASE-RELATED"/>
    <property type="match status" value="1"/>
</dbReference>
<dbReference type="InterPro" id="IPR011009">
    <property type="entry name" value="Kinase-like_dom_sf"/>
</dbReference>
<keyword evidence="2" id="KW-0808">Transferase</keyword>
<dbReference type="GO" id="GO:0004674">
    <property type="term" value="F:protein serine/threonine kinase activity"/>
    <property type="evidence" value="ECO:0007669"/>
    <property type="project" value="UniProtKB-KW"/>
</dbReference>
<dbReference type="GO" id="GO:0003746">
    <property type="term" value="F:translation elongation factor activity"/>
    <property type="evidence" value="ECO:0007669"/>
    <property type="project" value="UniProtKB-KW"/>
</dbReference>
<keyword evidence="3" id="KW-0547">Nucleotide-binding</keyword>
<keyword evidence="4 7" id="KW-0418">Kinase</keyword>
<evidence type="ECO:0000256" key="3">
    <source>
        <dbReference type="ARBA" id="ARBA00022741"/>
    </source>
</evidence>
<dbReference type="OMA" id="NYVLCDL"/>
<dbReference type="AlphaFoldDB" id="E9E3E2"/>
<feature type="domain" description="Alpha-type protein kinase" evidence="6">
    <location>
        <begin position="71"/>
        <end position="297"/>
    </location>
</feature>
<dbReference type="Pfam" id="PF02816">
    <property type="entry name" value="Alpha_kinase"/>
    <property type="match status" value="1"/>
</dbReference>
<protein>
    <submittedName>
        <fullName evidence="7">Elongation factor 2 kinase, putative</fullName>
    </submittedName>
</protein>
<evidence type="ECO:0000256" key="4">
    <source>
        <dbReference type="ARBA" id="ARBA00022777"/>
    </source>
</evidence>
<evidence type="ECO:0000259" key="6">
    <source>
        <dbReference type="PROSITE" id="PS51158"/>
    </source>
</evidence>
<evidence type="ECO:0000313" key="7">
    <source>
        <dbReference type="EMBL" id="EFY89535.1"/>
    </source>
</evidence>
<dbReference type="HOGENOM" id="CLU_077993_0_0_1"/>
<evidence type="ECO:0000256" key="1">
    <source>
        <dbReference type="ARBA" id="ARBA00022527"/>
    </source>
</evidence>
<proteinExistence type="predicted"/>
<evidence type="ECO:0000256" key="2">
    <source>
        <dbReference type="ARBA" id="ARBA00022679"/>
    </source>
</evidence>
<dbReference type="eggNOG" id="ENOG502SJRR">
    <property type="taxonomic scope" value="Eukaryota"/>
</dbReference>
<dbReference type="InterPro" id="IPR051852">
    <property type="entry name" value="Alpha-type_PK"/>
</dbReference>
<organism evidence="8">
    <name type="scientific">Metarhizium acridum (strain CQMa 102)</name>
    <dbReference type="NCBI Taxonomy" id="655827"/>
    <lineage>
        <taxon>Eukaryota</taxon>
        <taxon>Fungi</taxon>
        <taxon>Dikarya</taxon>
        <taxon>Ascomycota</taxon>
        <taxon>Pezizomycotina</taxon>
        <taxon>Sordariomycetes</taxon>
        <taxon>Hypocreomycetidae</taxon>
        <taxon>Hypocreales</taxon>
        <taxon>Clavicipitaceae</taxon>
        <taxon>Metarhizium</taxon>
    </lineage>
</organism>
<keyword evidence="1" id="KW-0723">Serine/threonine-protein kinase</keyword>
<dbReference type="InParanoid" id="E9E3E2"/>
<dbReference type="PANTHER" id="PTHR45992:SF11">
    <property type="entry name" value="ALPHA-TYPE PROTEIN KINASE DOMAIN-CONTAINING PROTEIN"/>
    <property type="match status" value="1"/>
</dbReference>
<sequence length="322" mass="36081">MQPVLSPSRVLSPQFSFASHRLTSPTMGRECATCGRNLPQSSYTANQYAKGPGVSRCTQCVHGHYSDTPSARQSDAGRFNNSTSAFIPVTALEEPFAQGAFRWVAKGTYSAGPRKGQACVVKWFKSGAVFSKDYFDLDVKAVDKALEFVNAFNQLGIINKIVKINIPEVWQFNDDIYSERSGQKVLCEPFIQNYQKFNSNSGWRDETRVWGEVMQALSHLSYHLSGGYFVLCDLQGGIYQHEIVLSDPVILSRDRQYGVTDLGPDGISSFFAQHVCNNFCRPHWTRPANPQQHFRPIPGTSMMRRSVPTELSRPFATRFLVG</sequence>
<reference evidence="7 8" key="1">
    <citation type="journal article" date="2011" name="PLoS Genet.">
        <title>Genome sequencing and comparative transcriptomics of the model entomopathogenic fungi Metarhizium anisopliae and M. acridum.</title>
        <authorList>
            <person name="Gao Q."/>
            <person name="Jin K."/>
            <person name="Ying S.H."/>
            <person name="Zhang Y."/>
            <person name="Xiao G."/>
            <person name="Shang Y."/>
            <person name="Duan Z."/>
            <person name="Hu X."/>
            <person name="Xie X.Q."/>
            <person name="Zhou G."/>
            <person name="Peng G."/>
            <person name="Luo Z."/>
            <person name="Huang W."/>
            <person name="Wang B."/>
            <person name="Fang W."/>
            <person name="Wang S."/>
            <person name="Zhong Y."/>
            <person name="Ma L.J."/>
            <person name="St Leger R.J."/>
            <person name="Zhao G.P."/>
            <person name="Pei Y."/>
            <person name="Feng M.G."/>
            <person name="Xia Y."/>
            <person name="Wang C."/>
        </authorList>
    </citation>
    <scope>NUCLEOTIDE SEQUENCE [LARGE SCALE GENOMIC DNA]</scope>
    <source>
        <strain evidence="7 8">CQMa 102</strain>
    </source>
</reference>
<dbReference type="GeneID" id="19248701"/>
<name>E9E3E2_METAQ</name>
<accession>E9E3E2</accession>
<dbReference type="KEGG" id="maw:19248701"/>
<evidence type="ECO:0000313" key="8">
    <source>
        <dbReference type="Proteomes" id="UP000002499"/>
    </source>
</evidence>
<keyword evidence="7" id="KW-0251">Elongation factor</keyword>
<gene>
    <name evidence="7" type="ORF">MAC_04390</name>
</gene>
<dbReference type="InterPro" id="IPR004166">
    <property type="entry name" value="a-kinase_dom"/>
</dbReference>
<evidence type="ECO:0000256" key="5">
    <source>
        <dbReference type="ARBA" id="ARBA00022840"/>
    </source>
</evidence>